<dbReference type="AlphaFoldDB" id="A0A3P7IQZ9"/>
<evidence type="ECO:0000256" key="1">
    <source>
        <dbReference type="SAM" id="Phobius"/>
    </source>
</evidence>
<evidence type="ECO:0000313" key="3">
    <source>
        <dbReference type="Proteomes" id="UP000270094"/>
    </source>
</evidence>
<keyword evidence="3" id="KW-1185">Reference proteome</keyword>
<dbReference type="Proteomes" id="UP000270094">
    <property type="component" value="Unassembled WGS sequence"/>
</dbReference>
<keyword evidence="1" id="KW-0812">Transmembrane</keyword>
<feature type="transmembrane region" description="Helical" evidence="1">
    <location>
        <begin position="64"/>
        <end position="84"/>
    </location>
</feature>
<dbReference type="EMBL" id="UYYB01025657">
    <property type="protein sequence ID" value="VDM72506.1"/>
    <property type="molecule type" value="Genomic_DNA"/>
</dbReference>
<accession>A0A3P7IQZ9</accession>
<protein>
    <submittedName>
        <fullName evidence="2">Uncharacterized protein</fullName>
    </submittedName>
</protein>
<evidence type="ECO:0000313" key="2">
    <source>
        <dbReference type="EMBL" id="VDM72506.1"/>
    </source>
</evidence>
<keyword evidence="1" id="KW-1133">Transmembrane helix</keyword>
<reference evidence="2 3" key="1">
    <citation type="submission" date="2018-11" db="EMBL/GenBank/DDBJ databases">
        <authorList>
            <consortium name="Pathogen Informatics"/>
        </authorList>
    </citation>
    <scope>NUCLEOTIDE SEQUENCE [LARGE SCALE GENOMIC DNA]</scope>
</reference>
<sequence length="92" mass="10510">MVGQYYHIVHGFIVDTFLKTVRFLEAKRKAIEQWWEKDGRTQFGGVVDTVKVTAGVIYEIAKDVFQLTIGGTFLVIQIALWLFISQAFGKRA</sequence>
<keyword evidence="1" id="KW-0472">Membrane</keyword>
<organism evidence="2 3">
    <name type="scientific">Strongylus vulgaris</name>
    <name type="common">Blood worm</name>
    <dbReference type="NCBI Taxonomy" id="40348"/>
    <lineage>
        <taxon>Eukaryota</taxon>
        <taxon>Metazoa</taxon>
        <taxon>Ecdysozoa</taxon>
        <taxon>Nematoda</taxon>
        <taxon>Chromadorea</taxon>
        <taxon>Rhabditida</taxon>
        <taxon>Rhabditina</taxon>
        <taxon>Rhabditomorpha</taxon>
        <taxon>Strongyloidea</taxon>
        <taxon>Strongylidae</taxon>
        <taxon>Strongylus</taxon>
    </lineage>
</organism>
<proteinExistence type="predicted"/>
<gene>
    <name evidence="2" type="ORF">SVUK_LOCUS7504</name>
</gene>
<name>A0A3P7IQZ9_STRVU</name>